<evidence type="ECO:0000256" key="2">
    <source>
        <dbReference type="ARBA" id="ARBA00022692"/>
    </source>
</evidence>
<evidence type="ECO:0000256" key="4">
    <source>
        <dbReference type="ARBA" id="ARBA00022989"/>
    </source>
</evidence>
<keyword evidence="5 6" id="KW-0472">Membrane</keyword>
<proteinExistence type="predicted"/>
<dbReference type="AlphaFoldDB" id="A0A7X0STE9"/>
<evidence type="ECO:0000256" key="6">
    <source>
        <dbReference type="SAM" id="Phobius"/>
    </source>
</evidence>
<comment type="subcellular location">
    <subcellularLocation>
        <location evidence="1">Membrane</location>
        <topology evidence="1">Multi-pass membrane protein</topology>
    </subcellularLocation>
</comment>
<gene>
    <name evidence="8" type="ORF">H7C18_33375</name>
</gene>
<feature type="transmembrane region" description="Helical" evidence="6">
    <location>
        <begin position="220"/>
        <end position="238"/>
    </location>
</feature>
<feature type="transmembrane region" description="Helical" evidence="6">
    <location>
        <begin position="489"/>
        <end position="507"/>
    </location>
</feature>
<protein>
    <submittedName>
        <fullName evidence="8">Cytochrome c biogenesis protein ResB</fullName>
    </submittedName>
</protein>
<dbReference type="PANTHER" id="PTHR31566">
    <property type="entry name" value="CYTOCHROME C BIOGENESIS PROTEIN CCS1, CHLOROPLASTIC"/>
    <property type="match status" value="1"/>
</dbReference>
<evidence type="ECO:0000313" key="8">
    <source>
        <dbReference type="EMBL" id="MBB6735814.1"/>
    </source>
</evidence>
<evidence type="ECO:0000259" key="7">
    <source>
        <dbReference type="Pfam" id="PF05140"/>
    </source>
</evidence>
<accession>A0A7X0STE9</accession>
<feature type="transmembrane region" description="Helical" evidence="6">
    <location>
        <begin position="70"/>
        <end position="88"/>
    </location>
</feature>
<organism evidence="8 9">
    <name type="scientific">Cohnella zeiphila</name>
    <dbReference type="NCBI Taxonomy" id="2761120"/>
    <lineage>
        <taxon>Bacteria</taxon>
        <taxon>Bacillati</taxon>
        <taxon>Bacillota</taxon>
        <taxon>Bacilli</taxon>
        <taxon>Bacillales</taxon>
        <taxon>Paenibacillaceae</taxon>
        <taxon>Cohnella</taxon>
    </lineage>
</organism>
<dbReference type="Proteomes" id="UP000564644">
    <property type="component" value="Unassembled WGS sequence"/>
</dbReference>
<sequence>MLQFQNTKCECGHQNPTGTVLCESCGKPLVEDLPLDSPLEMRYDGVARRSQKANPDLLDRVWNFFSSVKIAVWLIVITLIGASVGTIFPQEDTFINLDDPAQYYKDTYGTWGYIYQSLGLARTYESWWFVGLLAMIGTSLVICSLDRVLPLYRALSKQQIRKHHAFLTRQQTVYIGQLEQEPAAWTSSFANQLRRKRYRVTAEDTALLAEKNRFSRWGPYINHIGLIIFLLAVLARGIPSWHLDEYVSMDEGQTKQIPNTNYFVKNDKFTVEFYKDEELPPELKGTNRAKLYRTEATLYECTANCNDTTGKDPVLKEVAQHDIEVNSPLSYHGLDLYQYNYEPQARLISVRPMLVDSRTGKSYGPFDLPMNDPPLTYEAGPYTLKLSNVFPDFGLDDQNRPMTKTRDPNNPAFVFIVTGPGLSEDGEMYIYFPLPSGDDKTIQNQINQSLQKAGSNSGRFTFEVGKMENVSFSQYTTFLNVRVDRAMPFIWVGAGISMIGLIMGFYWQHRRIWLRIEDGKLTLGAHTNKNTYGIRAELAAALNKTGVAVEPKALDNRRNTR</sequence>
<evidence type="ECO:0000256" key="1">
    <source>
        <dbReference type="ARBA" id="ARBA00004141"/>
    </source>
</evidence>
<keyword evidence="4 6" id="KW-1133">Transmembrane helix</keyword>
<reference evidence="8 9" key="1">
    <citation type="submission" date="2020-08" db="EMBL/GenBank/DDBJ databases">
        <title>Cohnella phylogeny.</title>
        <authorList>
            <person name="Dunlap C."/>
        </authorList>
    </citation>
    <scope>NUCLEOTIDE SEQUENCE [LARGE SCALE GENOMIC DNA]</scope>
    <source>
        <strain evidence="8 9">CBP 2801</strain>
    </source>
</reference>
<dbReference type="PANTHER" id="PTHR31566:SF0">
    <property type="entry name" value="CYTOCHROME C BIOGENESIS PROTEIN CCS1, CHLOROPLASTIC"/>
    <property type="match status" value="1"/>
</dbReference>
<evidence type="ECO:0000313" key="9">
    <source>
        <dbReference type="Proteomes" id="UP000564644"/>
    </source>
</evidence>
<dbReference type="InterPro" id="IPR007816">
    <property type="entry name" value="ResB-like_domain"/>
</dbReference>
<keyword evidence="3" id="KW-0201">Cytochrome c-type biogenesis</keyword>
<dbReference type="GO" id="GO:0017004">
    <property type="term" value="P:cytochrome complex assembly"/>
    <property type="evidence" value="ECO:0007669"/>
    <property type="project" value="UniProtKB-KW"/>
</dbReference>
<evidence type="ECO:0000256" key="3">
    <source>
        <dbReference type="ARBA" id="ARBA00022748"/>
    </source>
</evidence>
<keyword evidence="2 6" id="KW-0812">Transmembrane</keyword>
<comment type="caution">
    <text evidence="8">The sequence shown here is derived from an EMBL/GenBank/DDBJ whole genome shotgun (WGS) entry which is preliminary data.</text>
</comment>
<dbReference type="InterPro" id="IPR023494">
    <property type="entry name" value="Cyt_c_bgen_Ccs1/CcsB/ResB"/>
</dbReference>
<dbReference type="GO" id="GO:0016020">
    <property type="term" value="C:membrane"/>
    <property type="evidence" value="ECO:0007669"/>
    <property type="project" value="UniProtKB-SubCell"/>
</dbReference>
<feature type="transmembrane region" description="Helical" evidence="6">
    <location>
        <begin position="127"/>
        <end position="149"/>
    </location>
</feature>
<dbReference type="RefSeq" id="WP_185133460.1">
    <property type="nucleotide sequence ID" value="NZ_JACJVO010000056.1"/>
</dbReference>
<feature type="domain" description="ResB-like" evidence="7">
    <location>
        <begin position="68"/>
        <end position="538"/>
    </location>
</feature>
<dbReference type="Pfam" id="PF05140">
    <property type="entry name" value="ResB"/>
    <property type="match status" value="1"/>
</dbReference>
<keyword evidence="9" id="KW-1185">Reference proteome</keyword>
<name>A0A7X0STE9_9BACL</name>
<evidence type="ECO:0000256" key="5">
    <source>
        <dbReference type="ARBA" id="ARBA00023136"/>
    </source>
</evidence>
<dbReference type="EMBL" id="JACJVO010000056">
    <property type="protein sequence ID" value="MBB6735814.1"/>
    <property type="molecule type" value="Genomic_DNA"/>
</dbReference>